<dbReference type="PANTHER" id="PTHR43549">
    <property type="entry name" value="MULTIDRUG RESISTANCE PROTEIN YPNP-RELATED"/>
    <property type="match status" value="1"/>
</dbReference>
<dbReference type="OrthoDB" id="2119662at2759"/>
<evidence type="ECO:0000256" key="8">
    <source>
        <dbReference type="SAM" id="MobiDB-lite"/>
    </source>
</evidence>
<keyword evidence="11" id="KW-1185">Reference proteome</keyword>
<keyword evidence="6 9" id="KW-1133">Transmembrane helix</keyword>
<dbReference type="GO" id="GO:0042910">
    <property type="term" value="F:xenobiotic transmembrane transporter activity"/>
    <property type="evidence" value="ECO:0007669"/>
    <property type="project" value="InterPro"/>
</dbReference>
<proteinExistence type="inferred from homology"/>
<feature type="transmembrane region" description="Helical" evidence="9">
    <location>
        <begin position="255"/>
        <end position="277"/>
    </location>
</feature>
<evidence type="ECO:0000313" key="11">
    <source>
        <dbReference type="Proteomes" id="UP000800041"/>
    </source>
</evidence>
<accession>A0A6G1HF47</accession>
<dbReference type="PANTHER" id="PTHR43549:SF2">
    <property type="entry name" value="MULTIDRUG RESISTANCE PROTEIN NORM-RELATED"/>
    <property type="match status" value="1"/>
</dbReference>
<feature type="transmembrane region" description="Helical" evidence="9">
    <location>
        <begin position="405"/>
        <end position="427"/>
    </location>
</feature>
<comment type="similarity">
    <text evidence="2">Belongs to the multi antimicrobial extrusion (MATE) (TC 2.A.66.1) family.</text>
</comment>
<dbReference type="AlphaFoldDB" id="A0A6G1HF47"/>
<feature type="transmembrane region" description="Helical" evidence="9">
    <location>
        <begin position="85"/>
        <end position="107"/>
    </location>
</feature>
<dbReference type="InterPro" id="IPR052031">
    <property type="entry name" value="Membrane_Transporter-Flippase"/>
</dbReference>
<feature type="transmembrane region" description="Helical" evidence="9">
    <location>
        <begin position="192"/>
        <end position="212"/>
    </location>
</feature>
<dbReference type="InterPro" id="IPR002528">
    <property type="entry name" value="MATE_fam"/>
</dbReference>
<feature type="transmembrane region" description="Helical" evidence="9">
    <location>
        <begin position="362"/>
        <end position="385"/>
    </location>
</feature>
<evidence type="ECO:0000313" key="10">
    <source>
        <dbReference type="EMBL" id="KAF1991697.1"/>
    </source>
</evidence>
<evidence type="ECO:0000256" key="7">
    <source>
        <dbReference type="ARBA" id="ARBA00023136"/>
    </source>
</evidence>
<keyword evidence="4" id="KW-1003">Cell membrane</keyword>
<feature type="region of interest" description="Disordered" evidence="8">
    <location>
        <begin position="318"/>
        <end position="350"/>
    </location>
</feature>
<keyword evidence="5 9" id="KW-0812">Transmembrane</keyword>
<organism evidence="10 11">
    <name type="scientific">Aulographum hederae CBS 113979</name>
    <dbReference type="NCBI Taxonomy" id="1176131"/>
    <lineage>
        <taxon>Eukaryota</taxon>
        <taxon>Fungi</taxon>
        <taxon>Dikarya</taxon>
        <taxon>Ascomycota</taxon>
        <taxon>Pezizomycotina</taxon>
        <taxon>Dothideomycetes</taxon>
        <taxon>Pleosporomycetidae</taxon>
        <taxon>Aulographales</taxon>
        <taxon>Aulographaceae</taxon>
    </lineage>
</organism>
<dbReference type="GO" id="GO:0015297">
    <property type="term" value="F:antiporter activity"/>
    <property type="evidence" value="ECO:0007669"/>
    <property type="project" value="InterPro"/>
</dbReference>
<sequence length="507" mass="55349">MAPPWSRRRYSGAVLFNIGAFVLPALYATLSKLWVANIDSSSVVITDAYTYMGVVVEVINEGLPRASWLIIGDQSSRTLSTRLGLSYTLILFQSLLGLLLSIVFLTAAPKFAQAFVPAEARELSLRYVRISAFSALASSVETAVSTSTRALDRPDVPLVISSAKFLINILLDLLLISTFHVGSFTPTANTQAAIRLGCDLASSLVGLLYFLSISLKAGRRGTSVPLAPTRPLLSHLLVLSQPGVFTFLESAVRNILYLYLVSSITALGADYATAWGVFNTIRWGLVMVPVSALEAATLTFVGHAWGRWRKEQSLQFVDGASPTTNTDTEEEITVEPRHHQRQPGPQRPTASWPALKTITTPALLSSALALTIEIPLAIFLATYGAHRFAFYLSRSSSVAALTAKMWRTIDWCYIFYAVSTQLAAVLLATKPSWYLAQSLAANLLWVLPWAVVVGRVGVTVEDAWTYHSVVFGGSLVFGFFCVLAAVVGWGWRLRRGRMGERYLGMKA</sequence>
<comment type="subcellular location">
    <subcellularLocation>
        <location evidence="1">Cell membrane</location>
        <topology evidence="1">Multi-pass membrane protein</topology>
    </subcellularLocation>
</comment>
<evidence type="ECO:0000256" key="2">
    <source>
        <dbReference type="ARBA" id="ARBA00010199"/>
    </source>
</evidence>
<evidence type="ECO:0000256" key="3">
    <source>
        <dbReference type="ARBA" id="ARBA00022448"/>
    </source>
</evidence>
<dbReference type="GO" id="GO:0005886">
    <property type="term" value="C:plasma membrane"/>
    <property type="evidence" value="ECO:0007669"/>
    <property type="project" value="UniProtKB-SubCell"/>
</dbReference>
<evidence type="ECO:0000256" key="9">
    <source>
        <dbReference type="SAM" id="Phobius"/>
    </source>
</evidence>
<dbReference type="Proteomes" id="UP000800041">
    <property type="component" value="Unassembled WGS sequence"/>
</dbReference>
<feature type="transmembrane region" description="Helical" evidence="9">
    <location>
        <begin position="12"/>
        <end position="30"/>
    </location>
</feature>
<feature type="transmembrane region" description="Helical" evidence="9">
    <location>
        <begin position="283"/>
        <end position="305"/>
    </location>
</feature>
<gene>
    <name evidence="10" type="ORF">K402DRAFT_409807</name>
</gene>
<protein>
    <recommendedName>
        <fullName evidence="12">MATE efflux family protein</fullName>
    </recommendedName>
</protein>
<feature type="transmembrane region" description="Helical" evidence="9">
    <location>
        <begin position="464"/>
        <end position="491"/>
    </location>
</feature>
<evidence type="ECO:0000256" key="5">
    <source>
        <dbReference type="ARBA" id="ARBA00022692"/>
    </source>
</evidence>
<dbReference type="EMBL" id="ML977139">
    <property type="protein sequence ID" value="KAF1991697.1"/>
    <property type="molecule type" value="Genomic_DNA"/>
</dbReference>
<keyword evidence="7 9" id="KW-0472">Membrane</keyword>
<keyword evidence="3" id="KW-0813">Transport</keyword>
<dbReference type="Pfam" id="PF01554">
    <property type="entry name" value="MatE"/>
    <property type="match status" value="1"/>
</dbReference>
<feature type="transmembrane region" description="Helical" evidence="9">
    <location>
        <begin position="439"/>
        <end position="458"/>
    </location>
</feature>
<evidence type="ECO:0000256" key="1">
    <source>
        <dbReference type="ARBA" id="ARBA00004651"/>
    </source>
</evidence>
<reference evidence="10" key="1">
    <citation type="journal article" date="2020" name="Stud. Mycol.">
        <title>101 Dothideomycetes genomes: a test case for predicting lifestyles and emergence of pathogens.</title>
        <authorList>
            <person name="Haridas S."/>
            <person name="Albert R."/>
            <person name="Binder M."/>
            <person name="Bloem J."/>
            <person name="Labutti K."/>
            <person name="Salamov A."/>
            <person name="Andreopoulos B."/>
            <person name="Baker S."/>
            <person name="Barry K."/>
            <person name="Bills G."/>
            <person name="Bluhm B."/>
            <person name="Cannon C."/>
            <person name="Castanera R."/>
            <person name="Culley D."/>
            <person name="Daum C."/>
            <person name="Ezra D."/>
            <person name="Gonzalez J."/>
            <person name="Henrissat B."/>
            <person name="Kuo A."/>
            <person name="Liang C."/>
            <person name="Lipzen A."/>
            <person name="Lutzoni F."/>
            <person name="Magnuson J."/>
            <person name="Mondo S."/>
            <person name="Nolan M."/>
            <person name="Ohm R."/>
            <person name="Pangilinan J."/>
            <person name="Park H.-J."/>
            <person name="Ramirez L."/>
            <person name="Alfaro M."/>
            <person name="Sun H."/>
            <person name="Tritt A."/>
            <person name="Yoshinaga Y."/>
            <person name="Zwiers L.-H."/>
            <person name="Turgeon B."/>
            <person name="Goodwin S."/>
            <person name="Spatafora J."/>
            <person name="Crous P."/>
            <person name="Grigoriev I."/>
        </authorList>
    </citation>
    <scope>NUCLEOTIDE SEQUENCE</scope>
    <source>
        <strain evidence="10">CBS 113979</strain>
    </source>
</reference>
<evidence type="ECO:0000256" key="4">
    <source>
        <dbReference type="ARBA" id="ARBA00022475"/>
    </source>
</evidence>
<feature type="transmembrane region" description="Helical" evidence="9">
    <location>
        <begin position="165"/>
        <end position="185"/>
    </location>
</feature>
<evidence type="ECO:0008006" key="12">
    <source>
        <dbReference type="Google" id="ProtNLM"/>
    </source>
</evidence>
<evidence type="ECO:0000256" key="6">
    <source>
        <dbReference type="ARBA" id="ARBA00022989"/>
    </source>
</evidence>
<name>A0A6G1HF47_9PEZI</name>